<dbReference type="GO" id="GO:0005667">
    <property type="term" value="C:transcription regulator complex"/>
    <property type="evidence" value="ECO:0007669"/>
    <property type="project" value="TreeGrafter"/>
</dbReference>
<dbReference type="PaxDb" id="67767-A0A0J7K518"/>
<keyword evidence="3" id="KW-1185">Reference proteome</keyword>
<evidence type="ECO:0000313" key="2">
    <source>
        <dbReference type="EMBL" id="KMQ85548.1"/>
    </source>
</evidence>
<evidence type="ECO:0000313" key="3">
    <source>
        <dbReference type="Proteomes" id="UP000036403"/>
    </source>
</evidence>
<dbReference type="PROSITE" id="PS51029">
    <property type="entry name" value="MADF"/>
    <property type="match status" value="1"/>
</dbReference>
<organism evidence="2 3">
    <name type="scientific">Lasius niger</name>
    <name type="common">Black garden ant</name>
    <dbReference type="NCBI Taxonomy" id="67767"/>
    <lineage>
        <taxon>Eukaryota</taxon>
        <taxon>Metazoa</taxon>
        <taxon>Ecdysozoa</taxon>
        <taxon>Arthropoda</taxon>
        <taxon>Hexapoda</taxon>
        <taxon>Insecta</taxon>
        <taxon>Pterygota</taxon>
        <taxon>Neoptera</taxon>
        <taxon>Endopterygota</taxon>
        <taxon>Hymenoptera</taxon>
        <taxon>Apocrita</taxon>
        <taxon>Aculeata</taxon>
        <taxon>Formicoidea</taxon>
        <taxon>Formicidae</taxon>
        <taxon>Formicinae</taxon>
        <taxon>Lasius</taxon>
        <taxon>Lasius</taxon>
    </lineage>
</organism>
<dbReference type="PANTHER" id="PTHR12243:SF60">
    <property type="entry name" value="SI:CH211-15D5.12-RELATED"/>
    <property type="match status" value="1"/>
</dbReference>
<dbReference type="PANTHER" id="PTHR12243">
    <property type="entry name" value="MADF DOMAIN TRANSCRIPTION FACTOR"/>
    <property type="match status" value="1"/>
</dbReference>
<comment type="caution">
    <text evidence="2">The sequence shown here is derived from an EMBL/GenBank/DDBJ whole genome shotgun (WGS) entry which is preliminary data.</text>
</comment>
<feature type="domain" description="MADF" evidence="1">
    <location>
        <begin position="1"/>
        <end position="69"/>
    </location>
</feature>
<sequence length="87" mass="10428">MKENSWRELALSTNMSVNDCRIRWTRLRERFGKEKRLRETTDTQSDSGAIRRPLFPFYESMLFSENHIKRRKTFTNVSSSKQPKTVN</sequence>
<dbReference type="EMBL" id="LBMM01013640">
    <property type="protein sequence ID" value="KMQ85548.1"/>
    <property type="molecule type" value="Genomic_DNA"/>
</dbReference>
<evidence type="ECO:0000259" key="1">
    <source>
        <dbReference type="PROSITE" id="PS51029"/>
    </source>
</evidence>
<accession>A0A0J7K518</accession>
<dbReference type="Proteomes" id="UP000036403">
    <property type="component" value="Unassembled WGS sequence"/>
</dbReference>
<reference evidence="2 3" key="1">
    <citation type="submission" date="2015-04" db="EMBL/GenBank/DDBJ databases">
        <title>Lasius niger genome sequencing.</title>
        <authorList>
            <person name="Konorov E.A."/>
            <person name="Nikitin M.A."/>
            <person name="Kirill M.V."/>
            <person name="Chang P."/>
        </authorList>
    </citation>
    <scope>NUCLEOTIDE SEQUENCE [LARGE SCALE GENOMIC DNA]</scope>
    <source>
        <tissue evidence="2">Whole</tissue>
    </source>
</reference>
<dbReference type="GO" id="GO:0005634">
    <property type="term" value="C:nucleus"/>
    <property type="evidence" value="ECO:0007669"/>
    <property type="project" value="TreeGrafter"/>
</dbReference>
<dbReference type="OrthoDB" id="7553464at2759"/>
<dbReference type="InterPro" id="IPR006578">
    <property type="entry name" value="MADF-dom"/>
</dbReference>
<name>A0A0J7K518_LASNI</name>
<dbReference type="InterPro" id="IPR039353">
    <property type="entry name" value="TF_Adf1"/>
</dbReference>
<dbReference type="GO" id="GO:0006357">
    <property type="term" value="P:regulation of transcription by RNA polymerase II"/>
    <property type="evidence" value="ECO:0007669"/>
    <property type="project" value="TreeGrafter"/>
</dbReference>
<dbReference type="AlphaFoldDB" id="A0A0J7K518"/>
<dbReference type="Pfam" id="PF10545">
    <property type="entry name" value="MADF_DNA_bdg"/>
    <property type="match status" value="1"/>
</dbReference>
<protein>
    <submittedName>
        <fullName evidence="2">Transcription factor adf-1</fullName>
    </submittedName>
</protein>
<gene>
    <name evidence="2" type="ORF">RF55_15830</name>
</gene>
<proteinExistence type="predicted"/>